<evidence type="ECO:0000256" key="18">
    <source>
        <dbReference type="ARBA" id="ARBA00032801"/>
    </source>
</evidence>
<comment type="catalytic activity">
    <reaction evidence="1">
        <text>L-glutamyl-[protein] + S-adenosyl-L-methionine = [protein]-L-glutamate 5-O-methyl ester + S-adenosyl-L-homocysteine</text>
        <dbReference type="Rhea" id="RHEA:24452"/>
        <dbReference type="Rhea" id="RHEA-COMP:10208"/>
        <dbReference type="Rhea" id="RHEA-COMP:10311"/>
        <dbReference type="ChEBI" id="CHEBI:29973"/>
        <dbReference type="ChEBI" id="CHEBI:57856"/>
        <dbReference type="ChEBI" id="CHEBI:59789"/>
        <dbReference type="ChEBI" id="CHEBI:82795"/>
    </reaction>
</comment>
<evidence type="ECO:0000256" key="15">
    <source>
        <dbReference type="ARBA" id="ARBA00023211"/>
    </source>
</evidence>
<dbReference type="PRINTS" id="PR00722">
    <property type="entry name" value="CHYMOTRYPSIN"/>
</dbReference>
<evidence type="ECO:0000256" key="9">
    <source>
        <dbReference type="ARBA" id="ARBA00022596"/>
    </source>
</evidence>
<dbReference type="Gene3D" id="2.40.10.10">
    <property type="entry name" value="Trypsin-like serine proteases"/>
    <property type="match status" value="1"/>
</dbReference>
<dbReference type="SUPFAM" id="SSF111321">
    <property type="entry name" value="AF1104-like"/>
    <property type="match status" value="1"/>
</dbReference>
<keyword evidence="11" id="KW-0732">Signal</keyword>
<name>A0A8S9Y3N2_APOLU</name>
<keyword evidence="24" id="KW-1185">Reference proteome</keyword>
<keyword evidence="9" id="KW-0533">Nickel</keyword>
<proteinExistence type="inferred from homology"/>
<dbReference type="InterPro" id="IPR009003">
    <property type="entry name" value="Peptidase_S1_PA"/>
</dbReference>
<evidence type="ECO:0000256" key="10">
    <source>
        <dbReference type="ARBA" id="ARBA00022723"/>
    </source>
</evidence>
<comment type="subcellular location">
    <subcellularLocation>
        <location evidence="5">Secreted</location>
    </subcellularLocation>
</comment>
<evidence type="ECO:0000259" key="22">
    <source>
        <dbReference type="PROSITE" id="PS50240"/>
    </source>
</evidence>
<comment type="catalytic activity">
    <reaction evidence="20">
        <text>beta-D-fructose 6-phosphate = dihydroxyacetone + D-glyceraldehyde 3-phosphate</text>
        <dbReference type="Rhea" id="RHEA:28002"/>
        <dbReference type="ChEBI" id="CHEBI:16016"/>
        <dbReference type="ChEBI" id="CHEBI:57634"/>
        <dbReference type="ChEBI" id="CHEBI:59776"/>
    </reaction>
</comment>
<comment type="catalytic activity">
    <reaction evidence="2">
        <text>beta-D-fructose 1-phosphate + H2O = D-fructose + phosphate</text>
        <dbReference type="Rhea" id="RHEA:35603"/>
        <dbReference type="ChEBI" id="CHEBI:15377"/>
        <dbReference type="ChEBI" id="CHEBI:37721"/>
        <dbReference type="ChEBI" id="CHEBI:43474"/>
        <dbReference type="ChEBI" id="CHEBI:138881"/>
    </reaction>
</comment>
<dbReference type="InterPro" id="IPR033116">
    <property type="entry name" value="TRYPSIN_SER"/>
</dbReference>
<evidence type="ECO:0000256" key="3">
    <source>
        <dbReference type="ARBA" id="ARBA00001936"/>
    </source>
</evidence>
<evidence type="ECO:0000256" key="13">
    <source>
        <dbReference type="ARBA" id="ARBA00023157"/>
    </source>
</evidence>
<dbReference type="InterPro" id="IPR018114">
    <property type="entry name" value="TRYPSIN_HIS"/>
</dbReference>
<keyword evidence="15" id="KW-0464">Manganese</keyword>
<dbReference type="GO" id="GO:0006974">
    <property type="term" value="P:DNA damage response"/>
    <property type="evidence" value="ECO:0007669"/>
    <property type="project" value="TreeGrafter"/>
</dbReference>
<keyword evidence="13" id="KW-1015">Disulfide bond</keyword>
<evidence type="ECO:0000256" key="14">
    <source>
        <dbReference type="ARBA" id="ARBA00023180"/>
    </source>
</evidence>
<dbReference type="InterPro" id="IPR001314">
    <property type="entry name" value="Peptidase_S1A"/>
</dbReference>
<dbReference type="EMBL" id="WIXP02000002">
    <property type="protein sequence ID" value="KAF6215444.1"/>
    <property type="molecule type" value="Genomic_DNA"/>
</dbReference>
<dbReference type="OrthoDB" id="541375at2759"/>
<organism evidence="23 24">
    <name type="scientific">Apolygus lucorum</name>
    <name type="common">Small green plant bug</name>
    <name type="synonym">Lygocoris lucorum</name>
    <dbReference type="NCBI Taxonomy" id="248454"/>
    <lineage>
        <taxon>Eukaryota</taxon>
        <taxon>Metazoa</taxon>
        <taxon>Ecdysozoa</taxon>
        <taxon>Arthropoda</taxon>
        <taxon>Hexapoda</taxon>
        <taxon>Insecta</taxon>
        <taxon>Pterygota</taxon>
        <taxon>Neoptera</taxon>
        <taxon>Paraneoptera</taxon>
        <taxon>Hemiptera</taxon>
        <taxon>Heteroptera</taxon>
        <taxon>Panheteroptera</taxon>
        <taxon>Cimicomorpha</taxon>
        <taxon>Miridae</taxon>
        <taxon>Mirini</taxon>
        <taxon>Apolygus</taxon>
    </lineage>
</organism>
<evidence type="ECO:0000256" key="20">
    <source>
        <dbReference type="ARBA" id="ARBA00048809"/>
    </source>
</evidence>
<dbReference type="GO" id="GO:0016791">
    <property type="term" value="F:phosphatase activity"/>
    <property type="evidence" value="ECO:0007669"/>
    <property type="project" value="TreeGrafter"/>
</dbReference>
<dbReference type="PANTHER" id="PTHR12260">
    <property type="entry name" value="DAMAGE-CONTROL PHOSPHATASE ARMT1"/>
    <property type="match status" value="1"/>
</dbReference>
<evidence type="ECO:0000313" key="23">
    <source>
        <dbReference type="EMBL" id="KAF6215444.1"/>
    </source>
</evidence>
<evidence type="ECO:0000256" key="8">
    <source>
        <dbReference type="ARBA" id="ARBA00022525"/>
    </source>
</evidence>
<feature type="domain" description="Peptidase S1" evidence="22">
    <location>
        <begin position="414"/>
        <end position="650"/>
    </location>
</feature>
<keyword evidence="14" id="KW-0325">Glycoprotein</keyword>
<dbReference type="PROSITE" id="PS50240">
    <property type="entry name" value="TRYPSIN_DOM"/>
    <property type="match status" value="1"/>
</dbReference>
<evidence type="ECO:0000256" key="5">
    <source>
        <dbReference type="ARBA" id="ARBA00004613"/>
    </source>
</evidence>
<comment type="function">
    <text evidence="19">Metal-dependent phosphatase that shows phosphatase activity against several substrates, including fructose-1-phosphate and fructose-6-phosphate. Its preference for fructose-1-phosphate, a strong glycating agent that causes DNA damage rather than a canonical yeast metabolite, suggests a damage-control function in hexose phosphate metabolism. Has also been shown to have O-methyltransferase activity that methylates glutamate residues of target proteins to form gamma-glutamyl methyl ester residues. Possibly methylates PCNA, suggesting it is involved in the DNA damage response.</text>
</comment>
<accession>A0A8S9Y3N2</accession>
<dbReference type="GO" id="GO:0005576">
    <property type="term" value="C:extracellular region"/>
    <property type="evidence" value="ECO:0007669"/>
    <property type="project" value="UniProtKB-SubCell"/>
</dbReference>
<dbReference type="InterPro" id="IPR039763">
    <property type="entry name" value="ARMT1"/>
</dbReference>
<comment type="caution">
    <text evidence="23">The sequence shown here is derived from an EMBL/GenBank/DDBJ whole genome shotgun (WGS) entry which is preliminary data.</text>
</comment>
<evidence type="ECO:0000256" key="7">
    <source>
        <dbReference type="ARBA" id="ARBA00017414"/>
    </source>
</evidence>
<dbReference type="GO" id="GO:0046872">
    <property type="term" value="F:metal ion binding"/>
    <property type="evidence" value="ECO:0007669"/>
    <property type="project" value="UniProtKB-KW"/>
</dbReference>
<dbReference type="InterPro" id="IPR001254">
    <property type="entry name" value="Trypsin_dom"/>
</dbReference>
<dbReference type="CDD" id="cd00190">
    <property type="entry name" value="Tryp_SPc"/>
    <property type="match status" value="1"/>
</dbReference>
<evidence type="ECO:0000256" key="2">
    <source>
        <dbReference type="ARBA" id="ARBA00001326"/>
    </source>
</evidence>
<dbReference type="PROSITE" id="PS00135">
    <property type="entry name" value="TRYPSIN_SER"/>
    <property type="match status" value="1"/>
</dbReference>
<keyword evidence="21" id="KW-0720">Serine protease</keyword>
<evidence type="ECO:0000256" key="11">
    <source>
        <dbReference type="ARBA" id="ARBA00022729"/>
    </source>
</evidence>
<keyword evidence="21" id="KW-0645">Protease</keyword>
<keyword evidence="8" id="KW-0964">Secreted</keyword>
<dbReference type="SUPFAM" id="SSF50494">
    <property type="entry name" value="Trypsin-like serine proteases"/>
    <property type="match status" value="1"/>
</dbReference>
<evidence type="ECO:0000256" key="19">
    <source>
        <dbReference type="ARBA" id="ARBA00045980"/>
    </source>
</evidence>
<sequence length="663" mass="75166">MTRSKDSTITFEIKAEVEPKGEQKQIEESLMKVLEDVGPPPSAPLAAKYKRSFAFPSMNERVPVIITKIIDYIARDKKNIIQNFGENAEEEIKSVIGEISQLKNHLQTAKCFEEFSSDSPDSELWNSEIRNRKLKGDPLNYYESDWLFSECYLYRRVKEIFATKKSLCNLDPFSYQKLPVLSQSIEDLGPHLRRLIERKVFDGDHQLSPSDIKTNLSYLIKCSLWANRLDMSLSGGNTDVTLDVIDLVNNWDSNILVDHTDQVSSVILGKDPLDVVDLVTDNGAIELLNDLILADFLVTRCGVKKVHFRVKPMFWYVSDVTQQDFHLTLDTISRHSLDHYKFFGKRWRSFVDQGTWPVLMKLDEMRVWILLVCLLVAALGEDDVSEDSSEHGVVKGPKGTNCRCGWANKDDRRIVGGKETRVNEYPMMAGLFYTPRKVLFCGATVITRWHVVTAAHCVEPVLHVPEDVQIVLGEHDQSKVDESPYTKVYRVKEIVNHPEYFLVGHRNDISVILSETRFEFNDFVGPACMPTGAEEIVGSKLKVLGWGRLSIDGPASTVLMKVNLNVVPIEQCAKVYDRVNTTEAKQVCTHHPSKDACQGDSGGPLLWLDRETNRYTLVAAVSHGIGCAEGHPAVNTNIIYYIDWIQKTIRETKPEGRICKKKD</sequence>
<dbReference type="Gene3D" id="1.20.930.60">
    <property type="match status" value="1"/>
</dbReference>
<comment type="cofactor">
    <cofactor evidence="4">
        <name>Ni(2+)</name>
        <dbReference type="ChEBI" id="CHEBI:49786"/>
    </cofactor>
</comment>
<dbReference type="InterPro" id="IPR002791">
    <property type="entry name" value="ARMT1-like_metal-bd"/>
</dbReference>
<comment type="similarity">
    <text evidence="6">Belongs to the damage-control phosphatase family. Sugar phosphate phosphatase III subfamily.</text>
</comment>
<dbReference type="InterPro" id="IPR043504">
    <property type="entry name" value="Peptidase_S1_PA_chymotrypsin"/>
</dbReference>
<dbReference type="PROSITE" id="PS00134">
    <property type="entry name" value="TRYPSIN_HIS"/>
    <property type="match status" value="1"/>
</dbReference>
<dbReference type="SMART" id="SM00020">
    <property type="entry name" value="Tryp_SPc"/>
    <property type="match status" value="1"/>
</dbReference>
<evidence type="ECO:0000256" key="16">
    <source>
        <dbReference type="ARBA" id="ARBA00030066"/>
    </source>
</evidence>
<dbReference type="AlphaFoldDB" id="A0A8S9Y3N2"/>
<dbReference type="PANTHER" id="PTHR12260:SF6">
    <property type="entry name" value="DAMAGE-CONTROL PHOSPHATASE ARMT1"/>
    <property type="match status" value="1"/>
</dbReference>
<keyword evidence="12 21" id="KW-0378">Hydrolase</keyword>
<dbReference type="GO" id="GO:0004252">
    <property type="term" value="F:serine-type endopeptidase activity"/>
    <property type="evidence" value="ECO:0007669"/>
    <property type="project" value="InterPro"/>
</dbReference>
<gene>
    <name evidence="23" type="ORF">GE061_010197</name>
</gene>
<reference evidence="23" key="1">
    <citation type="journal article" date="2021" name="Mol. Ecol. Resour.">
        <title>Apolygus lucorum genome provides insights into omnivorousness and mesophyll feeding.</title>
        <authorList>
            <person name="Liu Y."/>
            <person name="Liu H."/>
            <person name="Wang H."/>
            <person name="Huang T."/>
            <person name="Liu B."/>
            <person name="Yang B."/>
            <person name="Yin L."/>
            <person name="Li B."/>
            <person name="Zhang Y."/>
            <person name="Zhang S."/>
            <person name="Jiang F."/>
            <person name="Zhang X."/>
            <person name="Ren Y."/>
            <person name="Wang B."/>
            <person name="Wang S."/>
            <person name="Lu Y."/>
            <person name="Wu K."/>
            <person name="Fan W."/>
            <person name="Wang G."/>
        </authorList>
    </citation>
    <scope>NUCLEOTIDE SEQUENCE</scope>
    <source>
        <strain evidence="23">12Hb</strain>
    </source>
</reference>
<evidence type="ECO:0000256" key="1">
    <source>
        <dbReference type="ARBA" id="ARBA00000807"/>
    </source>
</evidence>
<dbReference type="InterPro" id="IPR036075">
    <property type="entry name" value="ARMT-1-like_metal-bd_sf"/>
</dbReference>
<dbReference type="GO" id="GO:0005634">
    <property type="term" value="C:nucleus"/>
    <property type="evidence" value="ECO:0007669"/>
    <property type="project" value="TreeGrafter"/>
</dbReference>
<comment type="cofactor">
    <cofactor evidence="3">
        <name>Mn(2+)</name>
        <dbReference type="ChEBI" id="CHEBI:29035"/>
    </cofactor>
</comment>
<dbReference type="GO" id="GO:0006508">
    <property type="term" value="P:proteolysis"/>
    <property type="evidence" value="ECO:0007669"/>
    <property type="project" value="UniProtKB-KW"/>
</dbReference>
<protein>
    <recommendedName>
        <fullName evidence="7">Damage-control phosphatase ARMT1</fullName>
    </recommendedName>
    <alternativeName>
        <fullName evidence="18">Acidic residue methyltransferase 1</fullName>
    </alternativeName>
    <alternativeName>
        <fullName evidence="16">Protein-glutamate O-methyltransferase</fullName>
    </alternativeName>
    <alternativeName>
        <fullName evidence="17">Sugar phosphate phosphatase ARMT1</fullName>
    </alternativeName>
</protein>
<evidence type="ECO:0000256" key="21">
    <source>
        <dbReference type="RuleBase" id="RU363034"/>
    </source>
</evidence>
<dbReference type="Pfam" id="PF00089">
    <property type="entry name" value="Trypsin"/>
    <property type="match status" value="1"/>
</dbReference>
<dbReference type="Pfam" id="PF01937">
    <property type="entry name" value="ARMT1-like_dom"/>
    <property type="match status" value="1"/>
</dbReference>
<keyword evidence="10" id="KW-0479">Metal-binding</keyword>
<evidence type="ECO:0000256" key="6">
    <source>
        <dbReference type="ARBA" id="ARBA00009519"/>
    </source>
</evidence>
<dbReference type="Proteomes" id="UP000466442">
    <property type="component" value="Unassembled WGS sequence"/>
</dbReference>
<evidence type="ECO:0000313" key="24">
    <source>
        <dbReference type="Proteomes" id="UP000466442"/>
    </source>
</evidence>
<evidence type="ECO:0000256" key="12">
    <source>
        <dbReference type="ARBA" id="ARBA00022801"/>
    </source>
</evidence>
<evidence type="ECO:0000256" key="4">
    <source>
        <dbReference type="ARBA" id="ARBA00001967"/>
    </source>
</evidence>
<dbReference type="FunFam" id="2.40.10.10:FF:000068">
    <property type="entry name" value="transmembrane protease serine 2"/>
    <property type="match status" value="1"/>
</dbReference>
<evidence type="ECO:0000256" key="17">
    <source>
        <dbReference type="ARBA" id="ARBA00030842"/>
    </source>
</evidence>
<dbReference type="FunFam" id="2.40.10.10:FF:000054">
    <property type="entry name" value="Complement C1r subcomponent"/>
    <property type="match status" value="1"/>
</dbReference>